<gene>
    <name evidence="3" type="ORF">SAMN05421874_102132</name>
</gene>
<keyword evidence="2" id="KW-1133">Transmembrane helix</keyword>
<sequence>MSPGLLGFVVVALIAFALYLLIKSMNKQMSKIKVPREGDTPSEDAKNDEKAR</sequence>
<feature type="transmembrane region" description="Helical" evidence="2">
    <location>
        <begin position="6"/>
        <end position="22"/>
    </location>
</feature>
<name>A0A1G8UIF4_9ACTN</name>
<dbReference type="STRING" id="683260.SAMN05421874_102132"/>
<evidence type="ECO:0000313" key="4">
    <source>
        <dbReference type="Proteomes" id="UP000198683"/>
    </source>
</evidence>
<proteinExistence type="predicted"/>
<evidence type="ECO:0000256" key="2">
    <source>
        <dbReference type="SAM" id="Phobius"/>
    </source>
</evidence>
<accession>A0A1G8UIF4</accession>
<organism evidence="3 4">
    <name type="scientific">Nonomuraea maritima</name>
    <dbReference type="NCBI Taxonomy" id="683260"/>
    <lineage>
        <taxon>Bacteria</taxon>
        <taxon>Bacillati</taxon>
        <taxon>Actinomycetota</taxon>
        <taxon>Actinomycetes</taxon>
        <taxon>Streptosporangiales</taxon>
        <taxon>Streptosporangiaceae</taxon>
        <taxon>Nonomuraea</taxon>
    </lineage>
</organism>
<evidence type="ECO:0000313" key="3">
    <source>
        <dbReference type="EMBL" id="SDJ53582.1"/>
    </source>
</evidence>
<dbReference type="Proteomes" id="UP000198683">
    <property type="component" value="Unassembled WGS sequence"/>
</dbReference>
<dbReference type="EMBL" id="FNFB01000002">
    <property type="protein sequence ID" value="SDJ53582.1"/>
    <property type="molecule type" value="Genomic_DNA"/>
</dbReference>
<keyword evidence="2" id="KW-0812">Transmembrane</keyword>
<evidence type="ECO:0000256" key="1">
    <source>
        <dbReference type="SAM" id="MobiDB-lite"/>
    </source>
</evidence>
<dbReference type="AlphaFoldDB" id="A0A1G8UIF4"/>
<keyword evidence="4" id="KW-1185">Reference proteome</keyword>
<reference evidence="3 4" key="1">
    <citation type="submission" date="2016-10" db="EMBL/GenBank/DDBJ databases">
        <authorList>
            <person name="de Groot N.N."/>
        </authorList>
    </citation>
    <scope>NUCLEOTIDE SEQUENCE [LARGE SCALE GENOMIC DNA]</scope>
    <source>
        <strain evidence="3 4">CGMCC 4.5681</strain>
    </source>
</reference>
<feature type="compositionally biased region" description="Basic and acidic residues" evidence="1">
    <location>
        <begin position="34"/>
        <end position="52"/>
    </location>
</feature>
<keyword evidence="2" id="KW-0472">Membrane</keyword>
<protein>
    <submittedName>
        <fullName evidence="3">Uncharacterized protein</fullName>
    </submittedName>
</protein>
<feature type="region of interest" description="Disordered" evidence="1">
    <location>
        <begin position="32"/>
        <end position="52"/>
    </location>
</feature>